<reference evidence="2" key="2">
    <citation type="journal article" date="2021" name="Data Brief">
        <title>Draft genome sequence data of the facultative, thermophilic, xylanolytic bacterium Paenibacillus sp. strain DA-C8.</title>
        <authorList>
            <person name="Chhe C."/>
            <person name="Uke A."/>
            <person name="Baramee S."/>
            <person name="Ungkulpasvich U."/>
            <person name="Tachaapaikoon C."/>
            <person name="Pason P."/>
            <person name="Waeonukul R."/>
            <person name="Ratanakhanokchai K."/>
            <person name="Kosugi A."/>
        </authorList>
    </citation>
    <scope>NUCLEOTIDE SEQUENCE</scope>
    <source>
        <strain evidence="2">DA-C8</strain>
    </source>
</reference>
<dbReference type="Gene3D" id="3.40.190.10">
    <property type="entry name" value="Periplasmic binding protein-like II"/>
    <property type="match status" value="1"/>
</dbReference>
<dbReference type="Proteomes" id="UP000654993">
    <property type="component" value="Unassembled WGS sequence"/>
</dbReference>
<evidence type="ECO:0000313" key="3">
    <source>
        <dbReference type="Proteomes" id="UP000654993"/>
    </source>
</evidence>
<dbReference type="AlphaFoldDB" id="A0A916QHL5"/>
<comment type="caution">
    <text evidence="2">The sequence shown here is derived from an EMBL/GenBank/DDBJ whole genome shotgun (WGS) entry which is preliminary data.</text>
</comment>
<dbReference type="SUPFAM" id="SSF53850">
    <property type="entry name" value="Periplasmic binding protein-like II"/>
    <property type="match status" value="1"/>
</dbReference>
<feature type="region of interest" description="Disordered" evidence="1">
    <location>
        <begin position="978"/>
        <end position="997"/>
    </location>
</feature>
<dbReference type="PANTHER" id="PTHR43649:SF27">
    <property type="entry name" value="EXTRACELLULAR SOLUTE-BINDING PROTEIN FAMILY 1"/>
    <property type="match status" value="1"/>
</dbReference>
<sequence length="997" mass="114653">MLRLLRKYAVSIAMIALLTAGFLLWNASRGYDDQAMADIPIYDDIDLGSTLAGTDVRSLLEPSYLKYYARMAEEGAVDTEGVEIVLPAVEYAAISDTGTRLERDLGGEAGPFLALIDEDSWVEYKVDIPRDGFYQMGMTYYALSGKRSSVVRNVQIDGAFPFYQAKKLEFPRMWQEVGEPWYDNQGNEFNPRREEVFGWQYRDFRDGEAKVSEPFRFYLSKGEHTIRIQAVREPAAIKSLHIFSPRVIPTYEDVLARYEEMGAKPTSGFYQHFQMEDAILRSDPTLKRIEEREPATEPFNWDAIVLNAFGGLNWKRGTQWAEWEFEVPATGLYNLGVRFGQWYLDGAPVQRMVTIDGELPFREMNEVVFPYKQALQIKRFGTEEEDYLFYLEAGKHRLRMEVQIGTLGEVFEMVTDVTTEMSLLSREVLKVTGTNPDPNRDWKLEQNIPNLVPRLHTMARALDDGIKKLYEFGLEKNSAQVSPLYEARDRLLDMAENVETIPARLQALNDQQAALGNWINSMVNQALLLDYLIVKSPDMDWPPAQAPLIARVGTMFYDFFRSFTRDYNGVGNVYDDDEQVLEVWVARGRDWVEIIKQLIDEDFTPTTNIKVNVNTVPAGEMQVLLLAQTANIAPDVALGVEGEYPIDFAIRGGLVNLNEFPDYEEVAQRFRPGALIPYKYNGGDYALPENQNFYMLFYRIDIMEELGITEDKIPETWDEVMEIIPILHQNGMDFYYPHAPNNTQAAINEFAPFLFQYGGEFYRDGGRYSALDSQEAFEAFKTWTGLFTNYKIAKQADFYNRFRTGEMPIGVADYSTYVLLSTAAPELTGWWKMLPMPGVRKEDGRIDRSTGGMAQTAVIFKDTKMKEEAWQFLKWWTSADVQERFGTELESLLGVEARWNTANVEALKRLPWQQSDIDAILEQWEWFREREVVLGGYYTTRHIANIWNEIVLNGKLPREAIEEGVKEINKELRKKREEFGLDDPKMQASSRERMGAS</sequence>
<keyword evidence="3" id="KW-1185">Reference proteome</keyword>
<dbReference type="Gene3D" id="2.60.120.260">
    <property type="entry name" value="Galactose-binding domain-like"/>
    <property type="match status" value="2"/>
</dbReference>
<dbReference type="InterPro" id="IPR050490">
    <property type="entry name" value="Bact_solute-bd_prot1"/>
</dbReference>
<organism evidence="2 3">
    <name type="scientific">Insulibacter thermoxylanivorax</name>
    <dbReference type="NCBI Taxonomy" id="2749268"/>
    <lineage>
        <taxon>Bacteria</taxon>
        <taxon>Bacillati</taxon>
        <taxon>Bacillota</taxon>
        <taxon>Bacilli</taxon>
        <taxon>Bacillales</taxon>
        <taxon>Paenibacillaceae</taxon>
        <taxon>Insulibacter</taxon>
    </lineage>
</organism>
<evidence type="ECO:0000256" key="1">
    <source>
        <dbReference type="SAM" id="MobiDB-lite"/>
    </source>
</evidence>
<proteinExistence type="predicted"/>
<dbReference type="Pfam" id="PF01547">
    <property type="entry name" value="SBP_bac_1"/>
    <property type="match status" value="1"/>
</dbReference>
<dbReference type="InterPro" id="IPR006059">
    <property type="entry name" value="SBP"/>
</dbReference>
<evidence type="ECO:0000313" key="2">
    <source>
        <dbReference type="EMBL" id="GFR38611.1"/>
    </source>
</evidence>
<reference evidence="2" key="1">
    <citation type="submission" date="2020-08" db="EMBL/GenBank/DDBJ databases">
        <authorList>
            <person name="Uke A."/>
            <person name="Chhe C."/>
            <person name="Baramee S."/>
            <person name="Kosugi A."/>
        </authorList>
    </citation>
    <scope>NUCLEOTIDE SEQUENCE</scope>
    <source>
        <strain evidence="2">DA-C8</strain>
    </source>
</reference>
<name>A0A916QHL5_9BACL</name>
<dbReference type="PANTHER" id="PTHR43649">
    <property type="entry name" value="ARABINOSE-BINDING PROTEIN-RELATED"/>
    <property type="match status" value="1"/>
</dbReference>
<dbReference type="EMBL" id="BMAQ01000021">
    <property type="protein sequence ID" value="GFR38611.1"/>
    <property type="molecule type" value="Genomic_DNA"/>
</dbReference>
<gene>
    <name evidence="2" type="ORF">PRECH8_19070</name>
</gene>
<dbReference type="RefSeq" id="WP_200966847.1">
    <property type="nucleotide sequence ID" value="NZ_BMAQ01000021.1"/>
</dbReference>
<accession>A0A916QHL5</accession>
<protein>
    <submittedName>
        <fullName evidence="2">ABC transporter substrate-binding protein</fullName>
    </submittedName>
</protein>